<feature type="domain" description="Cyclic nucleotide-binding" evidence="2">
    <location>
        <begin position="412"/>
        <end position="529"/>
    </location>
</feature>
<feature type="transmembrane region" description="Helical" evidence="1">
    <location>
        <begin position="120"/>
        <end position="141"/>
    </location>
</feature>
<evidence type="ECO:0000259" key="2">
    <source>
        <dbReference type="PROSITE" id="PS50042"/>
    </source>
</evidence>
<dbReference type="SUPFAM" id="SSF51206">
    <property type="entry name" value="cAMP-binding domain-like"/>
    <property type="match status" value="1"/>
</dbReference>
<dbReference type="PANTHER" id="PTHR45689">
    <property type="entry name" value="I[[H]] CHANNEL, ISOFORM E"/>
    <property type="match status" value="1"/>
</dbReference>
<accession>A0A9N9QS51</accession>
<dbReference type="GO" id="GO:0005249">
    <property type="term" value="F:voltage-gated potassium channel activity"/>
    <property type="evidence" value="ECO:0007669"/>
    <property type="project" value="TreeGrafter"/>
</dbReference>
<feature type="transmembrane region" description="Helical" evidence="1">
    <location>
        <begin position="439"/>
        <end position="460"/>
    </location>
</feature>
<gene>
    <name evidence="3" type="ORF">CEUTPL_LOCUS13448</name>
</gene>
<feature type="transmembrane region" description="Helical" evidence="1">
    <location>
        <begin position="228"/>
        <end position="251"/>
    </location>
</feature>
<keyword evidence="4" id="KW-1185">Reference proteome</keyword>
<dbReference type="PANTHER" id="PTHR45689:SF14">
    <property type="entry name" value="CYCLIC NUCLEOTIDE-GATED CATION CHANNEL SUBUNIT A-LIKE PROTEIN"/>
    <property type="match status" value="1"/>
</dbReference>
<proteinExistence type="predicted"/>
<reference evidence="3" key="1">
    <citation type="submission" date="2022-01" db="EMBL/GenBank/DDBJ databases">
        <authorList>
            <person name="King R."/>
        </authorList>
    </citation>
    <scope>NUCLEOTIDE SEQUENCE</scope>
</reference>
<protein>
    <recommendedName>
        <fullName evidence="2">Cyclic nucleotide-binding domain-containing protein</fullName>
    </recommendedName>
</protein>
<keyword evidence="1" id="KW-1133">Transmembrane helix</keyword>
<keyword evidence="1" id="KW-0812">Transmembrane</keyword>
<dbReference type="InterPro" id="IPR000595">
    <property type="entry name" value="cNMP-bd_dom"/>
</dbReference>
<dbReference type="CDD" id="cd00038">
    <property type="entry name" value="CAP_ED"/>
    <property type="match status" value="1"/>
</dbReference>
<organism evidence="3 4">
    <name type="scientific">Ceutorhynchus assimilis</name>
    <name type="common">cabbage seed weevil</name>
    <dbReference type="NCBI Taxonomy" id="467358"/>
    <lineage>
        <taxon>Eukaryota</taxon>
        <taxon>Metazoa</taxon>
        <taxon>Ecdysozoa</taxon>
        <taxon>Arthropoda</taxon>
        <taxon>Hexapoda</taxon>
        <taxon>Insecta</taxon>
        <taxon>Pterygota</taxon>
        <taxon>Neoptera</taxon>
        <taxon>Endopterygota</taxon>
        <taxon>Coleoptera</taxon>
        <taxon>Polyphaga</taxon>
        <taxon>Cucujiformia</taxon>
        <taxon>Curculionidae</taxon>
        <taxon>Ceutorhynchinae</taxon>
        <taxon>Ceutorhynchus</taxon>
    </lineage>
</organism>
<dbReference type="GO" id="GO:0035725">
    <property type="term" value="P:sodium ion transmembrane transport"/>
    <property type="evidence" value="ECO:0007669"/>
    <property type="project" value="TreeGrafter"/>
</dbReference>
<dbReference type="Proteomes" id="UP001152799">
    <property type="component" value="Chromosome 8"/>
</dbReference>
<dbReference type="GO" id="GO:0003254">
    <property type="term" value="P:regulation of membrane depolarization"/>
    <property type="evidence" value="ECO:0007669"/>
    <property type="project" value="TreeGrafter"/>
</dbReference>
<dbReference type="Gene3D" id="1.10.287.630">
    <property type="entry name" value="Helix hairpin bin"/>
    <property type="match status" value="1"/>
</dbReference>
<dbReference type="EMBL" id="OU892284">
    <property type="protein sequence ID" value="CAG9773047.1"/>
    <property type="molecule type" value="Genomic_DNA"/>
</dbReference>
<evidence type="ECO:0000256" key="1">
    <source>
        <dbReference type="SAM" id="Phobius"/>
    </source>
</evidence>
<dbReference type="AlphaFoldDB" id="A0A9N9QS51"/>
<dbReference type="Pfam" id="PF00027">
    <property type="entry name" value="cNMP_binding"/>
    <property type="match status" value="1"/>
</dbReference>
<dbReference type="GO" id="GO:0098855">
    <property type="term" value="C:HCN channel complex"/>
    <property type="evidence" value="ECO:0007669"/>
    <property type="project" value="TreeGrafter"/>
</dbReference>
<dbReference type="InterPro" id="IPR018490">
    <property type="entry name" value="cNMP-bd_dom_sf"/>
</dbReference>
<feature type="transmembrane region" description="Helical" evidence="1">
    <location>
        <begin position="308"/>
        <end position="334"/>
    </location>
</feature>
<dbReference type="OrthoDB" id="2021138at2759"/>
<dbReference type="PROSITE" id="PS50042">
    <property type="entry name" value="CNMP_BINDING_3"/>
    <property type="match status" value="1"/>
</dbReference>
<keyword evidence="1" id="KW-0472">Membrane</keyword>
<dbReference type="Gene3D" id="2.60.120.10">
    <property type="entry name" value="Jelly Rolls"/>
    <property type="match status" value="1"/>
</dbReference>
<dbReference type="SMART" id="SM00100">
    <property type="entry name" value="cNMP"/>
    <property type="match status" value="1"/>
</dbReference>
<evidence type="ECO:0000313" key="4">
    <source>
        <dbReference type="Proteomes" id="UP001152799"/>
    </source>
</evidence>
<sequence>MPTDIFEQYDHKCLTEPESYPPKKQKESICYKLKRFWFSITLVSEYNSMTVEHFTSHYQLRDERKRHYYSSNYFVIHPLSIFAAIDDFILCLYYSLAIFMRLIDVAFLRQNHLSHPMYELVIPMFNIVDMMTWLNLGTLFFRGLITKKKIIIDLKAIVKYRLTSVFFWAELISSVPKYMICPHNESCTVPVWLFLTALRLFVLFLIDDPPVLLKQTLRHLKFKSRQTLLILHVLVLVGIVTHIMACTGFAISRYNTFFGTSSNNSWIFYNDIINQPIYRQYAYAFFRASAQTFAIKITEFPNITWEEYFISCINYAVGKIMHLLMWVVILNVLLTIHIQEIRFQEISSQLRNWMDNRDLPQNVQKRVVDYYNFHYRKKFFNKKEAQDELPESLMTKVKYNMHKLLKKCNITLFSRLSDHEIQTLADHFETEVYMPRDVILNYGALGTHLYIIAFGTVALYTRSGKEVCHLYDGSYFGELSLILKQHKVTVSVVALETTKIYKLSKRLLDKYILSNQELRKMFVELAQARLKFIIKMEDDYKKELFAEKYKI</sequence>
<name>A0A9N9QS51_9CUCU</name>
<feature type="transmembrane region" description="Helical" evidence="1">
    <location>
        <begin position="74"/>
        <end position="100"/>
    </location>
</feature>
<dbReference type="InterPro" id="IPR051413">
    <property type="entry name" value="K/Na_HCN_channel"/>
</dbReference>
<dbReference type="InterPro" id="IPR014710">
    <property type="entry name" value="RmlC-like_jellyroll"/>
</dbReference>
<evidence type="ECO:0000313" key="3">
    <source>
        <dbReference type="EMBL" id="CAG9773047.1"/>
    </source>
</evidence>